<reference evidence="2 3" key="1">
    <citation type="journal article" date="2021" name="BMC Genomics">
        <title>Telomere-to-telomere genome assembly of asparaginase-producing Trichoderma simmonsii.</title>
        <authorList>
            <person name="Chung D."/>
            <person name="Kwon Y.M."/>
            <person name="Yang Y."/>
        </authorList>
    </citation>
    <scope>NUCLEOTIDE SEQUENCE [LARGE SCALE GENOMIC DNA]</scope>
    <source>
        <strain evidence="2 3">GH-Sj1</strain>
    </source>
</reference>
<evidence type="ECO:0000256" key="1">
    <source>
        <dbReference type="SAM" id="MobiDB-lite"/>
    </source>
</evidence>
<sequence>MTCNVKLQLSVIASYLGTADMSCARVSRTNAKSTRRYQRHRTLRASGEIIGKALVRSILPGTEYPYNLGREESGLPGNGRHDLHLGQDARSTQKPKAIAPPCQKGEGVFLHALSSNNNFDAQARKQPTATDPTRQNAASKQLTAKGSLTSCTLLEVRTARPKLRRGGQHEGPMPSESCIAGLRFAGCGYEYNLTNASPSHSFDHGPLLGSPALKRKISPYDMLSMLF</sequence>
<accession>A0A8G0LEH7</accession>
<dbReference type="Proteomes" id="UP000826661">
    <property type="component" value="Chromosome III"/>
</dbReference>
<evidence type="ECO:0000313" key="2">
    <source>
        <dbReference type="EMBL" id="QYS98374.1"/>
    </source>
</evidence>
<feature type="region of interest" description="Disordered" evidence="1">
    <location>
        <begin position="122"/>
        <end position="142"/>
    </location>
</feature>
<dbReference type="EMBL" id="CP075866">
    <property type="protein sequence ID" value="QYS98374.1"/>
    <property type="molecule type" value="Genomic_DNA"/>
</dbReference>
<dbReference type="AlphaFoldDB" id="A0A8G0LEH7"/>
<gene>
    <name evidence="2" type="ORF">H0G86_005556</name>
</gene>
<keyword evidence="3" id="KW-1185">Reference proteome</keyword>
<proteinExistence type="predicted"/>
<name>A0A8G0LEH7_9HYPO</name>
<evidence type="ECO:0000313" key="3">
    <source>
        <dbReference type="Proteomes" id="UP000826661"/>
    </source>
</evidence>
<protein>
    <submittedName>
        <fullName evidence="2">Uncharacterized protein</fullName>
    </submittedName>
</protein>
<organism evidence="2 3">
    <name type="scientific">Trichoderma simmonsii</name>
    <dbReference type="NCBI Taxonomy" id="1491479"/>
    <lineage>
        <taxon>Eukaryota</taxon>
        <taxon>Fungi</taxon>
        <taxon>Dikarya</taxon>
        <taxon>Ascomycota</taxon>
        <taxon>Pezizomycotina</taxon>
        <taxon>Sordariomycetes</taxon>
        <taxon>Hypocreomycetidae</taxon>
        <taxon>Hypocreales</taxon>
        <taxon>Hypocreaceae</taxon>
        <taxon>Trichoderma</taxon>
    </lineage>
</organism>